<accession>A0A2N9XK71</accession>
<evidence type="ECO:0000313" key="1">
    <source>
        <dbReference type="EMBL" id="PIT48726.1"/>
    </source>
</evidence>
<gene>
    <name evidence="1" type="ORF">BHC46_03185</name>
</gene>
<proteinExistence type="predicted"/>
<dbReference type="Proteomes" id="UP000229970">
    <property type="component" value="Unassembled WGS sequence"/>
</dbReference>
<name>A0A2N9XK71_9NEIS</name>
<comment type="caution">
    <text evidence="1">The sequence shown here is derived from an EMBL/GenBank/DDBJ whole genome shotgun (WGS) entry which is preliminary data.</text>
</comment>
<reference evidence="1 2" key="1">
    <citation type="journal article" date="2017" name="MBio">
        <title>Type VI secretion-mediated competition in the bee gut microbiome.</title>
        <authorList>
            <person name="Steele M.I."/>
            <person name="Kwong W.K."/>
            <person name="Powell J.E."/>
            <person name="Whiteley M."/>
            <person name="Moran N.A."/>
        </authorList>
    </citation>
    <scope>NUCLEOTIDE SEQUENCE [LARGE SCALE GENOMIC DNA]</scope>
    <source>
        <strain evidence="1 2">Ruf1-X</strain>
    </source>
</reference>
<organism evidence="1 2">
    <name type="scientific">Snodgrassella alvi</name>
    <dbReference type="NCBI Taxonomy" id="1196083"/>
    <lineage>
        <taxon>Bacteria</taxon>
        <taxon>Pseudomonadati</taxon>
        <taxon>Pseudomonadota</taxon>
        <taxon>Betaproteobacteria</taxon>
        <taxon>Neisseriales</taxon>
        <taxon>Neisseriaceae</taxon>
        <taxon>Snodgrassella</taxon>
    </lineage>
</organism>
<dbReference type="PROSITE" id="PS51257">
    <property type="entry name" value="PROKAR_LIPOPROTEIN"/>
    <property type="match status" value="1"/>
</dbReference>
<dbReference type="RefSeq" id="WP_100138924.1">
    <property type="nucleotide sequence ID" value="NZ_MEIP01000012.1"/>
</dbReference>
<evidence type="ECO:0000313" key="2">
    <source>
        <dbReference type="Proteomes" id="UP000229970"/>
    </source>
</evidence>
<protein>
    <submittedName>
        <fullName evidence="1">Uncharacterized protein</fullName>
    </submittedName>
</protein>
<dbReference type="EMBL" id="MEIP01000012">
    <property type="protein sequence ID" value="PIT48726.1"/>
    <property type="molecule type" value="Genomic_DNA"/>
</dbReference>
<sequence length="69" mass="7480">MKAISVSITTIIILTITTNNNLTAACNSANTALQAGKQCIEYTSKLKHILILQQPDLAGEKQAFEQEFA</sequence>
<dbReference type="AlphaFoldDB" id="A0A2N9XK71"/>